<dbReference type="EMBL" id="FR824893">
    <property type="protein sequence ID" value="CCA28101.1"/>
    <property type="molecule type" value="Genomic_DNA"/>
</dbReference>
<dbReference type="EMBL" id="FR824966">
    <property type="protein sequence ID" value="CCA28147.1"/>
    <property type="molecule type" value="Genomic_DNA"/>
</dbReference>
<organism evidence="1">
    <name type="scientific">Albugo laibachii Nc14</name>
    <dbReference type="NCBI Taxonomy" id="890382"/>
    <lineage>
        <taxon>Eukaryota</taxon>
        <taxon>Sar</taxon>
        <taxon>Stramenopiles</taxon>
        <taxon>Oomycota</taxon>
        <taxon>Peronosporomycetes</taxon>
        <taxon>Albuginales</taxon>
        <taxon>Albuginaceae</taxon>
        <taxon>Albugo</taxon>
    </lineage>
</organism>
<name>F0X2J7_9STRA</name>
<proteinExistence type="predicted"/>
<evidence type="ECO:0000313" key="1">
    <source>
        <dbReference type="EMBL" id="CCA28101.1"/>
    </source>
</evidence>
<dbReference type="HOGENOM" id="CLU_053963_1_1_1"/>
<dbReference type="AlphaFoldDB" id="F0X2J7"/>
<reference evidence="1" key="1">
    <citation type="journal article" date="2011" name="PLoS Biol.">
        <title>Gene gain and loss during evolution of obligate parasitism in the white rust pathogen of Arabidopsis thaliana.</title>
        <authorList>
            <person name="Kemen E."/>
            <person name="Gardiner A."/>
            <person name="Schultz-Larsen T."/>
            <person name="Kemen A.C."/>
            <person name="Balmuth A.L."/>
            <person name="Robert-Seilaniantz A."/>
            <person name="Bailey K."/>
            <person name="Holub E."/>
            <person name="Studholme D.J."/>
            <person name="Maclean D."/>
            <person name="Jones J.D."/>
        </authorList>
    </citation>
    <scope>NUCLEOTIDE SEQUENCE</scope>
</reference>
<sequence>MPQKVATSKEAAHFFKNPHTAFTKAERPIRDGEVGELMKIDAKKSSQSLRPDKLAQADSHIAHMRRLVQFSANPDKIIRAALDYPITMNGGLLACMEANDRALDEVAHLLLINRVFATYNLGEDVTFSTRWNRHVGGEVPTKWDVMFNTMKSW</sequence>
<gene>
    <name evidence="1" type="primary">AlNc14C1144G12806</name>
    <name evidence="2" type="synonym">AlNc14C1318G12886</name>
    <name evidence="1" type="ORF">ALNC14_142450</name>
    <name evidence="2" type="ORF">ALNC14_142910</name>
</gene>
<reference evidence="1" key="2">
    <citation type="submission" date="2011-02" db="EMBL/GenBank/DDBJ databases">
        <authorList>
            <person name="MacLean D."/>
        </authorList>
    </citation>
    <scope>NUCLEOTIDE SEQUENCE</scope>
</reference>
<protein>
    <submittedName>
        <fullName evidence="1">AlNc14C1144G12806 protein</fullName>
    </submittedName>
    <submittedName>
        <fullName evidence="2">AlNc14C1318G12886 protein</fullName>
    </submittedName>
</protein>
<evidence type="ECO:0000313" key="2">
    <source>
        <dbReference type="EMBL" id="CCA28147.1"/>
    </source>
</evidence>
<accession>F0X2J7</accession>